<dbReference type="AlphaFoldDB" id="A0A1H6F5D6"/>
<proteinExistence type="predicted"/>
<gene>
    <name evidence="1" type="ORF">MBHS_00625</name>
</gene>
<sequence>MNITISQIRTNLINQAVLTSLPPTNQKGNSLFTAMKRRQVLKLIALTGCSIGTLSPLSGQAFWPILLRLAARSALRTSIRSSVKSSARRRIGGGLVSKYKKHSSKNARVNNNSKVKPKALRNIGESLDIVVDALDIIELTPEMANTWQQSIAVAPSSPRKTYPIEEYGDIQAAVSGAAPSNTSPDIEVYDDIQDALDIKISTLVRRADAEAVWVHRDYDNKMTLYLSNTSNQEVQTKDIYLALMDKPSGELEHRQWIGAHTLMPNSNTEITVQLKNLPTMGIKILQSAENGQESYFSGNILVV</sequence>
<reference evidence="1 2" key="1">
    <citation type="submission" date="2016-10" db="EMBL/GenBank/DDBJ databases">
        <authorList>
            <person name="de Groot N.N."/>
        </authorList>
    </citation>
    <scope>NUCLEOTIDE SEQUENCE [LARGE SCALE GENOMIC DNA]</scope>
    <source>
        <strain evidence="1">MBHS1</strain>
    </source>
</reference>
<evidence type="ECO:0000313" key="1">
    <source>
        <dbReference type="EMBL" id="SEH04773.1"/>
    </source>
</evidence>
<accession>A0A1H6F5D6</accession>
<evidence type="ECO:0000313" key="2">
    <source>
        <dbReference type="Proteomes" id="UP000236724"/>
    </source>
</evidence>
<name>A0A1H6F5D6_9GAMM</name>
<dbReference type="Proteomes" id="UP000236724">
    <property type="component" value="Unassembled WGS sequence"/>
</dbReference>
<dbReference type="EMBL" id="FMSV02000109">
    <property type="protein sequence ID" value="SEH04773.1"/>
    <property type="molecule type" value="Genomic_DNA"/>
</dbReference>
<organism evidence="1 2">
    <name type="scientific">Candidatus Venteria ishoeyi</name>
    <dbReference type="NCBI Taxonomy" id="1899563"/>
    <lineage>
        <taxon>Bacteria</taxon>
        <taxon>Pseudomonadati</taxon>
        <taxon>Pseudomonadota</taxon>
        <taxon>Gammaproteobacteria</taxon>
        <taxon>Thiotrichales</taxon>
        <taxon>Thiotrichaceae</taxon>
        <taxon>Venteria</taxon>
    </lineage>
</organism>
<dbReference type="RefSeq" id="WP_146066439.1">
    <property type="nucleotide sequence ID" value="NZ_FMSV02000109.1"/>
</dbReference>
<protein>
    <submittedName>
        <fullName evidence="1">Uncharacterized protein</fullName>
    </submittedName>
</protein>
<keyword evidence="2" id="KW-1185">Reference proteome</keyword>